<feature type="repeat" description="ANK" evidence="3">
    <location>
        <begin position="743"/>
        <end position="775"/>
    </location>
</feature>
<dbReference type="PROSITE" id="PS50088">
    <property type="entry name" value="ANK_REPEAT"/>
    <property type="match status" value="2"/>
</dbReference>
<dbReference type="SMART" id="SM00248">
    <property type="entry name" value="ANK"/>
    <property type="match status" value="5"/>
</dbReference>
<dbReference type="AlphaFoldDB" id="A0A1Q9F448"/>
<evidence type="ECO:0000256" key="1">
    <source>
        <dbReference type="ARBA" id="ARBA00022737"/>
    </source>
</evidence>
<keyword evidence="1" id="KW-0677">Repeat</keyword>
<proteinExistence type="predicted"/>
<sequence length="1170" mass="126734">MLKRSERFVKACLRLHMEHAKGTDAYERRQEIDSRFAVFSKHNDYISALKTDTSCSDRCGDLLGSATTQNLLMTLNWIPLLESMVPPDLAGSSESLRGFMSLLQFQEPASRDAPTFTSAMTADASALTRSGRWREGQRLLADMESASVALDLPAVLAAIRLHGQAGRSETSLALLRNFAQRCGGVAPTEAYNALAAAAAQRRGAEAKREAVQVLCRGSLMAALSSTGGWLEAITSALTSCGRAARWMQAMELLRVAQEAGLADSRCHNAAMAALGRASLWRQVLEELRVLGADATLVSWNTAITACAEAAEWFSALQLLSQLSFPKPSSGVRADRLADSRCHNAAMAALGRASLWRQVLEVLLLLTSMAAAGQVPDDSTLSTVTAACERAGLPELGLRLFMRLTQEGASAAAPAYNAALKSASSVLLWREATPMLFPMYTVAADVLLKMTTVEPHEMLKAATPWSQAKGELVVFSDDLGKAAFVSHQWLSKQHPDPDFKQMRTLQSALKRILNGSGSLSLDFITESLVQTAKPLPMQAFQVQTLYFWYDYFSCPQLVQGKVSDETECLQARAISSIPSYISECQFFFALCPVLECPFQGKVLTAATWSRRGWCRLERAARELSANSTWVLIQSDASVEVVGTALSFPSGIVGEGDLGNMEDLQKLAPVMRQILVNKLHRCLRMGDLPGFRRHFNLQTVHLRGLEVEPVTGLLPSCNEAQGPCEASSEFLHQNGFRRVGEADSAGWCPLHYAALSGNAEVLRGLLEKRADVNRRTWKDEPSLGFPPWVSALDLAVFYKHHEATQLLLAARARLQGGVAPALFLAATSDNAEGVRLLCAAGAKPLTRNMIGPTVLQCAAGNGAATALEELLVQGRPGSLDLSQALFDAAHFRGGSAELVQRLIGLRADVDFQMNVARDFRALGRLMIAGKTLQYQFGRKTNLTTLAYHLQGSTPLMQSIRSAQFEAAAALIAAGARLDLRNSRNWTAADFARGQSIPHFLQLGLEGDPSECRKLSSLASVDGYVEADATPWSLLTCLIPPVGDDVERPLSAASVLPFFRDALSEAELGQFAESLERQIQREPVLPRGVNFSQSISWRSFPSVAPEEMRALVPDFDRKAADLSPIFSAAAALGARVGHLGSAAEGLGTEEWTCDDATVESVAEFGSICESLHM</sequence>
<keyword evidence="5" id="KW-1185">Reference proteome</keyword>
<keyword evidence="2 3" id="KW-0040">ANK repeat</keyword>
<dbReference type="SUPFAM" id="SSF48403">
    <property type="entry name" value="Ankyrin repeat"/>
    <property type="match status" value="1"/>
</dbReference>
<dbReference type="Gene3D" id="1.25.40.20">
    <property type="entry name" value="Ankyrin repeat-containing domain"/>
    <property type="match status" value="2"/>
</dbReference>
<dbReference type="InterPro" id="IPR002110">
    <property type="entry name" value="Ankyrin_rpt"/>
</dbReference>
<dbReference type="InterPro" id="IPR036770">
    <property type="entry name" value="Ankyrin_rpt-contain_sf"/>
</dbReference>
<dbReference type="InterPro" id="IPR011990">
    <property type="entry name" value="TPR-like_helical_dom_sf"/>
</dbReference>
<protein>
    <submittedName>
        <fullName evidence="4">Pentatricopeptide repeat-containing protein, chloroplastic</fullName>
    </submittedName>
</protein>
<reference evidence="4 5" key="1">
    <citation type="submission" date="2016-02" db="EMBL/GenBank/DDBJ databases">
        <title>Genome analysis of coral dinoflagellate symbionts highlights evolutionary adaptations to a symbiotic lifestyle.</title>
        <authorList>
            <person name="Aranda M."/>
            <person name="Li Y."/>
            <person name="Liew Y.J."/>
            <person name="Baumgarten S."/>
            <person name="Simakov O."/>
            <person name="Wilson M."/>
            <person name="Piel J."/>
            <person name="Ashoor H."/>
            <person name="Bougouffa S."/>
            <person name="Bajic V.B."/>
            <person name="Ryu T."/>
            <person name="Ravasi T."/>
            <person name="Bayer T."/>
            <person name="Micklem G."/>
            <person name="Kim H."/>
            <person name="Bhak J."/>
            <person name="Lajeunesse T.C."/>
            <person name="Voolstra C.R."/>
        </authorList>
    </citation>
    <scope>NUCLEOTIDE SEQUENCE [LARGE SCALE GENOMIC DNA]</scope>
    <source>
        <strain evidence="4 5">CCMP2467</strain>
    </source>
</reference>
<evidence type="ECO:0000313" key="5">
    <source>
        <dbReference type="Proteomes" id="UP000186817"/>
    </source>
</evidence>
<accession>A0A1Q9F448</accession>
<dbReference type="EMBL" id="LSRX01000015">
    <property type="protein sequence ID" value="OLQ14450.1"/>
    <property type="molecule type" value="Genomic_DNA"/>
</dbReference>
<evidence type="ECO:0000313" key="4">
    <source>
        <dbReference type="EMBL" id="OLQ14450.1"/>
    </source>
</evidence>
<dbReference type="PANTHER" id="PTHR24198">
    <property type="entry name" value="ANKYRIN REPEAT AND PROTEIN KINASE DOMAIN-CONTAINING PROTEIN"/>
    <property type="match status" value="1"/>
</dbReference>
<organism evidence="4 5">
    <name type="scientific">Symbiodinium microadriaticum</name>
    <name type="common">Dinoflagellate</name>
    <name type="synonym">Zooxanthella microadriatica</name>
    <dbReference type="NCBI Taxonomy" id="2951"/>
    <lineage>
        <taxon>Eukaryota</taxon>
        <taxon>Sar</taxon>
        <taxon>Alveolata</taxon>
        <taxon>Dinophyceae</taxon>
        <taxon>Suessiales</taxon>
        <taxon>Symbiodiniaceae</taxon>
        <taxon>Symbiodinium</taxon>
    </lineage>
</organism>
<gene>
    <name evidence="4" type="ORF">AK812_SmicGene1373</name>
</gene>
<dbReference type="Pfam" id="PF00023">
    <property type="entry name" value="Ank"/>
    <property type="match status" value="1"/>
</dbReference>
<comment type="caution">
    <text evidence="4">The sequence shown here is derived from an EMBL/GenBank/DDBJ whole genome shotgun (WGS) entry which is preliminary data.</text>
</comment>
<name>A0A1Q9F448_SYMMI</name>
<evidence type="ECO:0000256" key="3">
    <source>
        <dbReference type="PROSITE-ProRule" id="PRU00023"/>
    </source>
</evidence>
<dbReference type="Gene3D" id="1.25.40.10">
    <property type="entry name" value="Tetratricopeptide repeat domain"/>
    <property type="match status" value="2"/>
</dbReference>
<dbReference type="PROSITE" id="PS50297">
    <property type="entry name" value="ANK_REP_REGION"/>
    <property type="match status" value="1"/>
</dbReference>
<evidence type="ECO:0000256" key="2">
    <source>
        <dbReference type="ARBA" id="ARBA00023043"/>
    </source>
</evidence>
<dbReference type="PANTHER" id="PTHR24198:SF165">
    <property type="entry name" value="ANKYRIN REPEAT-CONTAINING PROTEIN-RELATED"/>
    <property type="match status" value="1"/>
</dbReference>
<feature type="repeat" description="ANK" evidence="3">
    <location>
        <begin position="948"/>
        <end position="980"/>
    </location>
</feature>
<dbReference type="Proteomes" id="UP000186817">
    <property type="component" value="Unassembled WGS sequence"/>
</dbReference>